<dbReference type="OrthoDB" id="405996at2759"/>
<evidence type="ECO:0000313" key="4">
    <source>
        <dbReference type="Proteomes" id="UP000886523"/>
    </source>
</evidence>
<feature type="region of interest" description="Disordered" evidence="1">
    <location>
        <begin position="694"/>
        <end position="800"/>
    </location>
</feature>
<feature type="domain" description="Inositol polyphosphate-related phosphatase" evidence="2">
    <location>
        <begin position="319"/>
        <end position="586"/>
    </location>
</feature>
<dbReference type="EMBL" id="MU128910">
    <property type="protein sequence ID" value="KAF9520889.1"/>
    <property type="molecule type" value="Genomic_DNA"/>
</dbReference>
<feature type="region of interest" description="Disordered" evidence="1">
    <location>
        <begin position="549"/>
        <end position="641"/>
    </location>
</feature>
<feature type="region of interest" description="Disordered" evidence="1">
    <location>
        <begin position="224"/>
        <end position="291"/>
    </location>
</feature>
<dbReference type="InterPro" id="IPR000300">
    <property type="entry name" value="IPPc"/>
</dbReference>
<feature type="compositionally biased region" description="Polar residues" evidence="1">
    <location>
        <begin position="265"/>
        <end position="279"/>
    </location>
</feature>
<evidence type="ECO:0000313" key="3">
    <source>
        <dbReference type="EMBL" id="KAF9520889.1"/>
    </source>
</evidence>
<dbReference type="GO" id="GO:0004439">
    <property type="term" value="F:phosphatidylinositol-4,5-bisphosphate 5-phosphatase activity"/>
    <property type="evidence" value="ECO:0007669"/>
    <property type="project" value="TreeGrafter"/>
</dbReference>
<dbReference type="Proteomes" id="UP000886523">
    <property type="component" value="Unassembled WGS sequence"/>
</dbReference>
<feature type="compositionally biased region" description="Polar residues" evidence="1">
    <location>
        <begin position="357"/>
        <end position="369"/>
    </location>
</feature>
<feature type="region of interest" description="Disordered" evidence="1">
    <location>
        <begin position="848"/>
        <end position="906"/>
    </location>
</feature>
<dbReference type="AlphaFoldDB" id="A0A9P6BBD1"/>
<dbReference type="PANTHER" id="PTHR11200">
    <property type="entry name" value="INOSITOL 5-PHOSPHATASE"/>
    <property type="match status" value="1"/>
</dbReference>
<proteinExistence type="predicted"/>
<dbReference type="Gene3D" id="3.60.10.10">
    <property type="entry name" value="Endonuclease/exonuclease/phosphatase"/>
    <property type="match status" value="2"/>
</dbReference>
<dbReference type="InterPro" id="IPR036691">
    <property type="entry name" value="Endo/exonu/phosph_ase_sf"/>
</dbReference>
<feature type="region of interest" description="Disordered" evidence="1">
    <location>
        <begin position="343"/>
        <end position="369"/>
    </location>
</feature>
<sequence>MPEKGGAARKLFRHLAARAIGPAVSDRLAPTRHTSFKPPSGISFIVISLVFLLERVDHYDASSILGRDELRSFADDSHGSKPLKINSSIPGRVDPLPSLTPTIPASRIPNSPPKLSPIPSDPPPTNVFARLQALFPHGDTPVHSVDPPKSHVIPSSGPNSPAPKLLKVRIISWNMHDSLPKVHPHTSLNNVFSCVVPRYHPKLEPSDNIPDFGEDEQHPYHIVVVQGKRAHKKRKGEDDKRLNSSPRETLPLLPPDPFSPPMGYSPSTTNLDSATNQPQRPSPPHPGGWSSVLEDWFNSHLIHPGAGLPPGSGAPHISRALSDSAIHGHNQSIDLLTDAARKTTGQGANRPDHAPQDGSSENPNLPSLASFQQPLGSYELACKERMMGIYLAVYVHRDVMPFLRGTDKDSVTAGLIGGRLGNKGGVGISLNIAGTSFLFINAHLAAHEGRAQLHDPRSLAEDITDQFDYSFLCGDLNFRLQVSRLHAEWLLSRKEYGQALEFDQLRGLMRSGQFPGFGEGPINFDCTFKYNVPGKHAHHQLSMRNAIKRTRDHLDRDRRRYSTKAELTDIDQSVNEDVAEGIPPVEEDEAEAANGSGDEPDRSSVTSTFRESSFYSGKDTADMDHNDSWDNEEYPPFSSAGQNTIANARISAPSTATAPLAIKKILHHPTAQKAKRKWFSLVFKARSSSTPVEYESERILPSQEKHIEGGSPTKPPSNCNPNNISTVNGDLPVRIGPSRFRTEVHPKLLSPTSGSSREGHTVQHISARSGSSKTPPSKSKDRDCGEDDETSHGVYDSSSKQRVPSWCDRILFKSTVVPDPEEEIIAIAHRGTRGYRMGQFLANTFFHRTSRPRRDSSVSSASSADSNYNSSRGPFSSKRGTYGLPSNPGHASSWEDSMNLPNPDPHRHVNGIAISHPPKTHESLPLLPSPTLVKTPTIPPPTELNNDFARYRKRSFSFTSFPLTPFGLKVTPPEPARTSGADPLPTSGPQPILVQPGPASLREATPARRWFFPRGIIPSGGGILSPEDRPSSSNSLARRKGEIRCLSYNTLDDQAMARLRGKSDHRPIIGTYSICLE</sequence>
<keyword evidence="4" id="KW-1185">Reference proteome</keyword>
<feature type="compositionally biased region" description="Polar residues" evidence="1">
    <location>
        <begin position="603"/>
        <end position="615"/>
    </location>
</feature>
<feature type="compositionally biased region" description="Pro residues" evidence="1">
    <location>
        <begin position="110"/>
        <end position="119"/>
    </location>
</feature>
<feature type="compositionally biased region" description="Polar residues" evidence="1">
    <location>
        <begin position="716"/>
        <end position="728"/>
    </location>
</feature>
<dbReference type="PANTHER" id="PTHR11200:SF275">
    <property type="entry name" value="LD06095P"/>
    <property type="match status" value="1"/>
</dbReference>
<protein>
    <recommendedName>
        <fullName evidence="2">Inositol polyphosphate-related phosphatase domain-containing protein</fullName>
    </recommendedName>
</protein>
<feature type="compositionally biased region" description="Basic and acidic residues" evidence="1">
    <location>
        <begin position="695"/>
        <end position="708"/>
    </location>
</feature>
<feature type="region of interest" description="Disordered" evidence="1">
    <location>
        <begin position="971"/>
        <end position="998"/>
    </location>
</feature>
<gene>
    <name evidence="3" type="ORF">BS47DRAFT_1387047</name>
</gene>
<dbReference type="GO" id="GO:0046856">
    <property type="term" value="P:phosphatidylinositol dephosphorylation"/>
    <property type="evidence" value="ECO:0007669"/>
    <property type="project" value="InterPro"/>
</dbReference>
<dbReference type="Pfam" id="PF22669">
    <property type="entry name" value="Exo_endo_phos2"/>
    <property type="match status" value="2"/>
</dbReference>
<organism evidence="3 4">
    <name type="scientific">Hydnum rufescens UP504</name>
    <dbReference type="NCBI Taxonomy" id="1448309"/>
    <lineage>
        <taxon>Eukaryota</taxon>
        <taxon>Fungi</taxon>
        <taxon>Dikarya</taxon>
        <taxon>Basidiomycota</taxon>
        <taxon>Agaricomycotina</taxon>
        <taxon>Agaricomycetes</taxon>
        <taxon>Cantharellales</taxon>
        <taxon>Hydnaceae</taxon>
        <taxon>Hydnum</taxon>
    </lineage>
</organism>
<dbReference type="SMART" id="SM00128">
    <property type="entry name" value="IPPc"/>
    <property type="match status" value="1"/>
</dbReference>
<feature type="compositionally biased region" description="Basic and acidic residues" evidence="1">
    <location>
        <begin position="619"/>
        <end position="628"/>
    </location>
</feature>
<feature type="region of interest" description="Disordered" evidence="1">
    <location>
        <begin position="75"/>
        <end position="119"/>
    </location>
</feature>
<reference evidence="3" key="1">
    <citation type="journal article" date="2020" name="Nat. Commun.">
        <title>Large-scale genome sequencing of mycorrhizal fungi provides insights into the early evolution of symbiotic traits.</title>
        <authorList>
            <person name="Miyauchi S."/>
            <person name="Kiss E."/>
            <person name="Kuo A."/>
            <person name="Drula E."/>
            <person name="Kohler A."/>
            <person name="Sanchez-Garcia M."/>
            <person name="Morin E."/>
            <person name="Andreopoulos B."/>
            <person name="Barry K.W."/>
            <person name="Bonito G."/>
            <person name="Buee M."/>
            <person name="Carver A."/>
            <person name="Chen C."/>
            <person name="Cichocki N."/>
            <person name="Clum A."/>
            <person name="Culley D."/>
            <person name="Crous P.W."/>
            <person name="Fauchery L."/>
            <person name="Girlanda M."/>
            <person name="Hayes R.D."/>
            <person name="Keri Z."/>
            <person name="LaButti K."/>
            <person name="Lipzen A."/>
            <person name="Lombard V."/>
            <person name="Magnuson J."/>
            <person name="Maillard F."/>
            <person name="Murat C."/>
            <person name="Nolan M."/>
            <person name="Ohm R.A."/>
            <person name="Pangilinan J."/>
            <person name="Pereira M.F."/>
            <person name="Perotto S."/>
            <person name="Peter M."/>
            <person name="Pfister S."/>
            <person name="Riley R."/>
            <person name="Sitrit Y."/>
            <person name="Stielow J.B."/>
            <person name="Szollosi G."/>
            <person name="Zifcakova L."/>
            <person name="Stursova M."/>
            <person name="Spatafora J.W."/>
            <person name="Tedersoo L."/>
            <person name="Vaario L.M."/>
            <person name="Yamada A."/>
            <person name="Yan M."/>
            <person name="Wang P."/>
            <person name="Xu J."/>
            <person name="Bruns T."/>
            <person name="Baldrian P."/>
            <person name="Vilgalys R."/>
            <person name="Dunand C."/>
            <person name="Henrissat B."/>
            <person name="Grigoriev I.V."/>
            <person name="Hibbett D."/>
            <person name="Nagy L.G."/>
            <person name="Martin F.M."/>
        </authorList>
    </citation>
    <scope>NUCLEOTIDE SEQUENCE</scope>
    <source>
        <strain evidence="3">UP504</strain>
    </source>
</reference>
<dbReference type="SUPFAM" id="SSF56219">
    <property type="entry name" value="DNase I-like"/>
    <property type="match status" value="1"/>
</dbReference>
<accession>A0A9P6BBD1</accession>
<comment type="caution">
    <text evidence="3">The sequence shown here is derived from an EMBL/GenBank/DDBJ whole genome shotgun (WGS) entry which is preliminary data.</text>
</comment>
<name>A0A9P6BBD1_9AGAM</name>
<evidence type="ECO:0000256" key="1">
    <source>
        <dbReference type="SAM" id="MobiDB-lite"/>
    </source>
</evidence>
<dbReference type="InterPro" id="IPR046985">
    <property type="entry name" value="IP5"/>
</dbReference>
<evidence type="ECO:0000259" key="2">
    <source>
        <dbReference type="SMART" id="SM00128"/>
    </source>
</evidence>
<feature type="compositionally biased region" description="Low complexity" evidence="1">
    <location>
        <begin position="857"/>
        <end position="872"/>
    </location>
</feature>